<dbReference type="EMBL" id="AP022569">
    <property type="protein sequence ID" value="BBX46291.1"/>
    <property type="molecule type" value="Genomic_DNA"/>
</dbReference>
<proteinExistence type="predicted"/>
<organism evidence="2 3">
    <name type="scientific">Mycobacterium cookii</name>
    <dbReference type="NCBI Taxonomy" id="1775"/>
    <lineage>
        <taxon>Bacteria</taxon>
        <taxon>Bacillati</taxon>
        <taxon>Actinomycetota</taxon>
        <taxon>Actinomycetes</taxon>
        <taxon>Mycobacteriales</taxon>
        <taxon>Mycobacteriaceae</taxon>
        <taxon>Mycobacterium</taxon>
    </lineage>
</organism>
<reference evidence="2 3" key="1">
    <citation type="journal article" date="2019" name="Emerg. Microbes Infect.">
        <title>Comprehensive subspecies identification of 175 nontuberculous mycobacteria species based on 7547 genomic profiles.</title>
        <authorList>
            <person name="Matsumoto Y."/>
            <person name="Kinjo T."/>
            <person name="Motooka D."/>
            <person name="Nabeya D."/>
            <person name="Jung N."/>
            <person name="Uechi K."/>
            <person name="Horii T."/>
            <person name="Iida T."/>
            <person name="Fujita J."/>
            <person name="Nakamura S."/>
        </authorList>
    </citation>
    <scope>NUCLEOTIDE SEQUENCE [LARGE SCALE GENOMIC DNA]</scope>
    <source>
        <strain evidence="2 3">JCM 12404</strain>
    </source>
</reference>
<dbReference type="RefSeq" id="WP_163776459.1">
    <property type="nucleotide sequence ID" value="NZ_AP022569.1"/>
</dbReference>
<dbReference type="Proteomes" id="UP000465866">
    <property type="component" value="Chromosome"/>
</dbReference>
<gene>
    <name evidence="2" type="ORF">MCOO_23060</name>
</gene>
<protein>
    <submittedName>
        <fullName evidence="2">Uncharacterized protein</fullName>
    </submittedName>
</protein>
<feature type="region of interest" description="Disordered" evidence="1">
    <location>
        <begin position="86"/>
        <end position="120"/>
    </location>
</feature>
<sequence>MTRKPKDATWIGPWEDGRRLFDGQRWTVEHTTHNGRSYPITVAVIGKQDLDGRIQRRIAVDIPGDPITTAEACQVVEALTAAIATADTDPILQDRSRTSAPPASGRPEEWDPPITYSDVG</sequence>
<dbReference type="AlphaFoldDB" id="A0A7I7KXN0"/>
<evidence type="ECO:0000313" key="2">
    <source>
        <dbReference type="EMBL" id="BBX46291.1"/>
    </source>
</evidence>
<name>A0A7I7KXN0_9MYCO</name>
<keyword evidence="3" id="KW-1185">Reference proteome</keyword>
<accession>A0A7I7KXN0</accession>
<evidence type="ECO:0000256" key="1">
    <source>
        <dbReference type="SAM" id="MobiDB-lite"/>
    </source>
</evidence>
<dbReference type="KEGG" id="mcoo:MCOO_23060"/>
<evidence type="ECO:0000313" key="3">
    <source>
        <dbReference type="Proteomes" id="UP000465866"/>
    </source>
</evidence>